<feature type="region of interest" description="Disordered" evidence="1">
    <location>
        <begin position="69"/>
        <end position="91"/>
    </location>
</feature>
<evidence type="ECO:0008006" key="4">
    <source>
        <dbReference type="Google" id="ProtNLM"/>
    </source>
</evidence>
<sequence>MPLTVKDKKQIEESLQKILDKVQTEESVDLPEGVKRAVQSFSEKVDTATTAFTNIVTCLIANITDQDIDPRYHRKPGEGEGMPSPPSGKENWFSGRSISERIIYPWLNANNYRTAKSGWQTRTFERPRPYSLSYPENIDYVKGEFLLILDEIANGKVLAEDVLIYFLKLEEKEKEKRDQTIINIAKFRSEGDKLIQDVINAFEEHFTLKDSARLPVLAMYATYQTVVSDIKKYDGFNLADLSSHEAADSRTGSLGDIEILDEGEDIIIEAIEIKHQIPIDEVIALKAKEKIEKSNVSRYYILTTHHSCNDVDAEVERVIKTIYKEHGCQLIINGVVPTMKYYLRLASKPEEIIEHYSKLLVADRRIKTHHLEEWDKIIRNL</sequence>
<organism evidence="2 3">
    <name type="scientific">Thalassorhabdus alkalitolerans</name>
    <dbReference type="NCBI Taxonomy" id="2282697"/>
    <lineage>
        <taxon>Bacteria</taxon>
        <taxon>Bacillati</taxon>
        <taxon>Bacillota</taxon>
        <taxon>Bacilli</taxon>
        <taxon>Bacillales</taxon>
        <taxon>Bacillaceae</taxon>
        <taxon>Thalassorhabdus</taxon>
    </lineage>
</organism>
<evidence type="ECO:0000256" key="1">
    <source>
        <dbReference type="SAM" id="MobiDB-lite"/>
    </source>
</evidence>
<reference evidence="3" key="1">
    <citation type="journal article" date="2019" name="Int. J. Syst. Evol. Microbiol.">
        <title>The Global Catalogue of Microorganisms (GCM) 10K type strain sequencing project: providing services to taxonomists for standard genome sequencing and annotation.</title>
        <authorList>
            <consortium name="The Broad Institute Genomics Platform"/>
            <consortium name="The Broad Institute Genome Sequencing Center for Infectious Disease"/>
            <person name="Wu L."/>
            <person name="Ma J."/>
        </authorList>
    </citation>
    <scope>NUCLEOTIDE SEQUENCE [LARGE SCALE GENOMIC DNA]</scope>
    <source>
        <strain evidence="3">CECT 7184</strain>
    </source>
</reference>
<dbReference type="EMBL" id="JBHSOZ010000016">
    <property type="protein sequence ID" value="MFC5714374.1"/>
    <property type="molecule type" value="Genomic_DNA"/>
</dbReference>
<proteinExistence type="predicted"/>
<evidence type="ECO:0000313" key="3">
    <source>
        <dbReference type="Proteomes" id="UP001596142"/>
    </source>
</evidence>
<gene>
    <name evidence="2" type="ORF">ACFPU1_16635</name>
</gene>
<protein>
    <recommendedName>
        <fullName evidence="4">DNA methyltransferase</fullName>
    </recommendedName>
</protein>
<keyword evidence="3" id="KW-1185">Reference proteome</keyword>
<accession>A0ABW0YVJ3</accession>
<evidence type="ECO:0000313" key="2">
    <source>
        <dbReference type="EMBL" id="MFC5714374.1"/>
    </source>
</evidence>
<name>A0ABW0YVJ3_9BACI</name>
<feature type="compositionally biased region" description="Basic and acidic residues" evidence="1">
    <location>
        <begin position="69"/>
        <end position="78"/>
    </location>
</feature>
<dbReference type="Proteomes" id="UP001596142">
    <property type="component" value="Unassembled WGS sequence"/>
</dbReference>
<dbReference type="RefSeq" id="WP_385943053.1">
    <property type="nucleotide sequence ID" value="NZ_JBHSOZ010000016.1"/>
</dbReference>
<comment type="caution">
    <text evidence="2">The sequence shown here is derived from an EMBL/GenBank/DDBJ whole genome shotgun (WGS) entry which is preliminary data.</text>
</comment>